<comment type="caution">
    <text evidence="5">The sequence shown here is derived from an EMBL/GenBank/DDBJ whole genome shotgun (WGS) entry which is preliminary data.</text>
</comment>
<accession>A0ABX2T4R8</accession>
<dbReference type="InterPro" id="IPR017871">
    <property type="entry name" value="ABC_transporter-like_CS"/>
</dbReference>
<dbReference type="InterPro" id="IPR003593">
    <property type="entry name" value="AAA+_ATPase"/>
</dbReference>
<keyword evidence="2" id="KW-0547">Nucleotide-binding</keyword>
<reference evidence="5 6" key="1">
    <citation type="submission" date="2020-05" db="EMBL/GenBank/DDBJ databases">
        <title>Azospirillum oleiclasticum sp. nov, a nitrogen-fixing and heavy crude oil-emulsifying bacterium isolated from the crude oil of Yumen Oilfield.</title>
        <authorList>
            <person name="Wu D."/>
            <person name="Cai M."/>
            <person name="Zhang X."/>
        </authorList>
    </citation>
    <scope>NUCLEOTIDE SEQUENCE [LARGE SCALE GENOMIC DNA]</scope>
    <source>
        <strain evidence="5 6">ROY-1-1-2</strain>
    </source>
</reference>
<dbReference type="InterPro" id="IPR015854">
    <property type="entry name" value="ABC_transpr_LolD-like"/>
</dbReference>
<evidence type="ECO:0000256" key="2">
    <source>
        <dbReference type="ARBA" id="ARBA00022741"/>
    </source>
</evidence>
<dbReference type="EMBL" id="JABFDB010000002">
    <property type="protein sequence ID" value="NYZ19319.1"/>
    <property type="molecule type" value="Genomic_DNA"/>
</dbReference>
<name>A0ABX2T4R8_9PROT</name>
<dbReference type="SUPFAM" id="SSF52540">
    <property type="entry name" value="P-loop containing nucleoside triphosphate hydrolases"/>
    <property type="match status" value="1"/>
</dbReference>
<evidence type="ECO:0000313" key="5">
    <source>
        <dbReference type="EMBL" id="NYZ19319.1"/>
    </source>
</evidence>
<keyword evidence="6" id="KW-1185">Reference proteome</keyword>
<dbReference type="CDD" id="cd03255">
    <property type="entry name" value="ABC_MJ0796_LolCDE_FtsE"/>
    <property type="match status" value="1"/>
</dbReference>
<dbReference type="Pfam" id="PF00005">
    <property type="entry name" value="ABC_tran"/>
    <property type="match status" value="1"/>
</dbReference>
<sequence>MGPHRVRALDGVSAEIGRGEFVAVMGPSGSGKSTFMNLLGCLDRPDGGRYRLDGEEVGDLDADALAAVRSRRIGFVFQSFNLLPRLTARANVELPMVYNRAVLRAERASRAEAALIAVGLEERAHHRPSQLSGGQQQRVAIARALVNRPPLLLADEPTGALDSRTTLEIMALFQRLNRTGITVVLVTHEPEVAAFAGRVLLFRDGHLNEDRRQVPQEASP</sequence>
<dbReference type="InterPro" id="IPR027417">
    <property type="entry name" value="P-loop_NTPase"/>
</dbReference>
<dbReference type="InterPro" id="IPR017911">
    <property type="entry name" value="MacB-like_ATP-bd"/>
</dbReference>
<dbReference type="GO" id="GO:0005524">
    <property type="term" value="F:ATP binding"/>
    <property type="evidence" value="ECO:0007669"/>
    <property type="project" value="UniProtKB-KW"/>
</dbReference>
<evidence type="ECO:0000256" key="1">
    <source>
        <dbReference type="ARBA" id="ARBA00022448"/>
    </source>
</evidence>
<gene>
    <name evidence="5" type="ORF">HND93_06320</name>
</gene>
<keyword evidence="3 5" id="KW-0067">ATP-binding</keyword>
<evidence type="ECO:0000313" key="6">
    <source>
        <dbReference type="Proteomes" id="UP000584642"/>
    </source>
</evidence>
<feature type="domain" description="ABC transporter" evidence="4">
    <location>
        <begin position="1"/>
        <end position="218"/>
    </location>
</feature>
<protein>
    <submittedName>
        <fullName evidence="5">ABC transporter ATP-binding protein</fullName>
    </submittedName>
</protein>
<dbReference type="SMART" id="SM00382">
    <property type="entry name" value="AAA"/>
    <property type="match status" value="1"/>
</dbReference>
<dbReference type="Gene3D" id="3.40.50.300">
    <property type="entry name" value="P-loop containing nucleotide triphosphate hydrolases"/>
    <property type="match status" value="1"/>
</dbReference>
<dbReference type="PANTHER" id="PTHR24220">
    <property type="entry name" value="IMPORT ATP-BINDING PROTEIN"/>
    <property type="match status" value="1"/>
</dbReference>
<evidence type="ECO:0000259" key="4">
    <source>
        <dbReference type="PROSITE" id="PS50893"/>
    </source>
</evidence>
<dbReference type="PANTHER" id="PTHR24220:SF86">
    <property type="entry name" value="ABC TRANSPORTER ABCH.1"/>
    <property type="match status" value="1"/>
</dbReference>
<keyword evidence="1" id="KW-0813">Transport</keyword>
<dbReference type="PROSITE" id="PS50893">
    <property type="entry name" value="ABC_TRANSPORTER_2"/>
    <property type="match status" value="1"/>
</dbReference>
<dbReference type="Proteomes" id="UP000584642">
    <property type="component" value="Unassembled WGS sequence"/>
</dbReference>
<evidence type="ECO:0000256" key="3">
    <source>
        <dbReference type="ARBA" id="ARBA00022840"/>
    </source>
</evidence>
<dbReference type="PROSITE" id="PS00211">
    <property type="entry name" value="ABC_TRANSPORTER_1"/>
    <property type="match status" value="1"/>
</dbReference>
<dbReference type="InterPro" id="IPR003439">
    <property type="entry name" value="ABC_transporter-like_ATP-bd"/>
</dbReference>
<proteinExistence type="predicted"/>
<organism evidence="5 6">
    <name type="scientific">Azospirillum oleiclasticum</name>
    <dbReference type="NCBI Taxonomy" id="2735135"/>
    <lineage>
        <taxon>Bacteria</taxon>
        <taxon>Pseudomonadati</taxon>
        <taxon>Pseudomonadota</taxon>
        <taxon>Alphaproteobacteria</taxon>
        <taxon>Rhodospirillales</taxon>
        <taxon>Azospirillaceae</taxon>
        <taxon>Azospirillum</taxon>
    </lineage>
</organism>